<dbReference type="PROSITE" id="PS50930">
    <property type="entry name" value="HTH_LYTTR"/>
    <property type="match status" value="1"/>
</dbReference>
<dbReference type="Gene3D" id="3.30.450.40">
    <property type="match status" value="1"/>
</dbReference>
<dbReference type="EMBL" id="ACQA01000002">
    <property type="protein sequence ID" value="EEQ93302.1"/>
    <property type="molecule type" value="Genomic_DNA"/>
</dbReference>
<dbReference type="InterPro" id="IPR046947">
    <property type="entry name" value="LytR-like"/>
</dbReference>
<dbReference type="Gene3D" id="2.40.50.1020">
    <property type="entry name" value="LytTr DNA-binding domain"/>
    <property type="match status" value="1"/>
</dbReference>
<evidence type="ECO:0000259" key="1">
    <source>
        <dbReference type="PROSITE" id="PS50930"/>
    </source>
</evidence>
<gene>
    <name evidence="2" type="ORF">OINT_2000447</name>
</gene>
<name>C4WMZ3_9HYPH</name>
<evidence type="ECO:0000313" key="2">
    <source>
        <dbReference type="EMBL" id="EEQ93302.1"/>
    </source>
</evidence>
<accession>C4WMZ3</accession>
<sequence>MQIAGNYIQYTVLLLLDDGFRSRDILGGGLDSAVGAYRIYSETECAEAPALDWPYVCALHLLRKPVGNAISEFLAAVGNASRADRAWMIEYTPDLLRFRNLHEWCKGSTTPYIAELQEIPTTVIAWLHRYLTRGQAVAVHDVRGLPRTARALQAEFLRQGNQSILSIPLFHHDRLRGIIGFDTTVEARRWSRAEIKAMFQCASLIAQAKYATPEDDPVRHEETDPTSVIYVSKRGVMRGVSPEEIIGVRSAGNYSEIWLGDGSKVLDSRPLGIWAGILPPSLFLRIHRTTFINVLHVSDIDRSTIDKWLIRMRGVDQSWPVSRSYRKPLRERMGF</sequence>
<evidence type="ECO:0000313" key="3">
    <source>
        <dbReference type="Proteomes" id="UP000004386"/>
    </source>
</evidence>
<dbReference type="Pfam" id="PF01590">
    <property type="entry name" value="GAF"/>
    <property type="match status" value="1"/>
</dbReference>
<dbReference type="SMART" id="SM00065">
    <property type="entry name" value="GAF"/>
    <property type="match status" value="1"/>
</dbReference>
<comment type="caution">
    <text evidence="2">The sequence shown here is derived from an EMBL/GenBank/DDBJ whole genome shotgun (WGS) entry which is preliminary data.</text>
</comment>
<dbReference type="AlphaFoldDB" id="C4WMZ3"/>
<protein>
    <submittedName>
        <fullName evidence="2">Response regulator receiver protein</fullName>
    </submittedName>
</protein>
<dbReference type="InterPro" id="IPR029016">
    <property type="entry name" value="GAF-like_dom_sf"/>
</dbReference>
<feature type="domain" description="HTH LytTR-type" evidence="1">
    <location>
        <begin position="278"/>
        <end position="335"/>
    </location>
</feature>
<dbReference type="Pfam" id="PF04397">
    <property type="entry name" value="LytTR"/>
    <property type="match status" value="1"/>
</dbReference>
<proteinExistence type="predicted"/>
<dbReference type="SMART" id="SM00850">
    <property type="entry name" value="LytTR"/>
    <property type="match status" value="1"/>
</dbReference>
<organism evidence="2 3">
    <name type="scientific">Brucella intermedia LMG 3301</name>
    <dbReference type="NCBI Taxonomy" id="641118"/>
    <lineage>
        <taxon>Bacteria</taxon>
        <taxon>Pseudomonadati</taxon>
        <taxon>Pseudomonadota</taxon>
        <taxon>Alphaproteobacteria</taxon>
        <taxon>Hyphomicrobiales</taxon>
        <taxon>Brucellaceae</taxon>
        <taxon>Brucella/Ochrobactrum group</taxon>
        <taxon>Brucella</taxon>
    </lineage>
</organism>
<dbReference type="Proteomes" id="UP000004386">
    <property type="component" value="Unassembled WGS sequence"/>
</dbReference>
<dbReference type="GO" id="GO:0000156">
    <property type="term" value="F:phosphorelay response regulator activity"/>
    <property type="evidence" value="ECO:0007669"/>
    <property type="project" value="InterPro"/>
</dbReference>
<reference evidence="2 3" key="1">
    <citation type="submission" date="2009-05" db="EMBL/GenBank/DDBJ databases">
        <authorList>
            <person name="Setubal J.C."/>
            <person name="Boyle S."/>
            <person name="Crasta O.R."/>
            <person name="Gillespie J.J."/>
            <person name="Kenyon R.W."/>
            <person name="Lu J."/>
            <person name="Mane S."/>
            <person name="Nagrani S."/>
            <person name="Shallom J.M."/>
            <person name="Shallom S."/>
            <person name="Shukla M."/>
            <person name="Snyder E.E."/>
            <person name="Sobral B.W."/>
            <person name="Wattam A.R."/>
            <person name="Will R."/>
            <person name="Williams K."/>
            <person name="Yoo H."/>
            <person name="Munk C."/>
            <person name="Tapia R."/>
            <person name="Green L."/>
            <person name="Rogers Y."/>
            <person name="Detter J.C."/>
            <person name="Bruce D."/>
            <person name="Brettin T.S."/>
            <person name="Tsolis R."/>
        </authorList>
    </citation>
    <scope>NUCLEOTIDE SEQUENCE [LARGE SCALE GENOMIC DNA]</scope>
    <source>
        <strain evidence="2 3">LMG 3301</strain>
    </source>
</reference>
<dbReference type="HOGENOM" id="CLU_914103_0_0_5"/>
<dbReference type="InterPro" id="IPR007492">
    <property type="entry name" value="LytTR_DNA-bd_dom"/>
</dbReference>
<dbReference type="SUPFAM" id="SSF55781">
    <property type="entry name" value="GAF domain-like"/>
    <property type="match status" value="1"/>
</dbReference>
<dbReference type="PANTHER" id="PTHR37299">
    <property type="entry name" value="TRANSCRIPTIONAL REGULATOR-RELATED"/>
    <property type="match status" value="1"/>
</dbReference>
<dbReference type="GO" id="GO:0003677">
    <property type="term" value="F:DNA binding"/>
    <property type="evidence" value="ECO:0007669"/>
    <property type="project" value="InterPro"/>
</dbReference>
<dbReference type="InterPro" id="IPR003018">
    <property type="entry name" value="GAF"/>
</dbReference>
<dbReference type="PANTHER" id="PTHR37299:SF1">
    <property type="entry name" value="STAGE 0 SPORULATION PROTEIN A HOMOLOG"/>
    <property type="match status" value="1"/>
</dbReference>